<dbReference type="Proteomes" id="UP001320706">
    <property type="component" value="Unassembled WGS sequence"/>
</dbReference>
<name>A0ACC3SEP5_9PEZI</name>
<reference evidence="1" key="1">
    <citation type="submission" date="2024-02" db="EMBL/GenBank/DDBJ databases">
        <title>Metagenome Assembled Genome of Zalaria obscura JY119.</title>
        <authorList>
            <person name="Vighnesh L."/>
            <person name="Jagadeeshwari U."/>
            <person name="Venkata Ramana C."/>
            <person name="Sasikala C."/>
        </authorList>
    </citation>
    <scope>NUCLEOTIDE SEQUENCE</scope>
    <source>
        <strain evidence="1">JY119</strain>
    </source>
</reference>
<accession>A0ACC3SEP5</accession>
<protein>
    <submittedName>
        <fullName evidence="1">Uncharacterized protein</fullName>
    </submittedName>
</protein>
<proteinExistence type="predicted"/>
<evidence type="ECO:0000313" key="2">
    <source>
        <dbReference type="Proteomes" id="UP001320706"/>
    </source>
</evidence>
<comment type="caution">
    <text evidence="1">The sequence shown here is derived from an EMBL/GenBank/DDBJ whole genome shotgun (WGS) entry which is preliminary data.</text>
</comment>
<organism evidence="1 2">
    <name type="scientific">Zalaria obscura</name>
    <dbReference type="NCBI Taxonomy" id="2024903"/>
    <lineage>
        <taxon>Eukaryota</taxon>
        <taxon>Fungi</taxon>
        <taxon>Dikarya</taxon>
        <taxon>Ascomycota</taxon>
        <taxon>Pezizomycotina</taxon>
        <taxon>Dothideomycetes</taxon>
        <taxon>Dothideomycetidae</taxon>
        <taxon>Dothideales</taxon>
        <taxon>Zalariaceae</taxon>
        <taxon>Zalaria</taxon>
    </lineage>
</organism>
<gene>
    <name evidence="1" type="ORF">M8818_003430</name>
</gene>
<evidence type="ECO:0000313" key="1">
    <source>
        <dbReference type="EMBL" id="KAK8210263.1"/>
    </source>
</evidence>
<keyword evidence="2" id="KW-1185">Reference proteome</keyword>
<dbReference type="EMBL" id="JAMKPW020000015">
    <property type="protein sequence ID" value="KAK8210263.1"/>
    <property type="molecule type" value="Genomic_DNA"/>
</dbReference>
<sequence length="649" mass="70918">MGEEATSGRPEAQQRPSQLSSQQSDMNNERDTSQQQRPQQNRQQSSNYFTHRPPPDRQVSSAGRNAESQNVGNDSHNSQSRPSAPQRPTQTRLDTAGSKAMDFARPVRSRQGTNNSLRTLRTQQSRGTNNGNFGGQRTMTQRTAKQGESPYSLAGPRQGPTRGGTYVAEGYRELNPQFEKEVEKPTFSLGGNLPHTVRGYQRRKGKGGKKDAQKQGGGQYGVEGGEKGETEVPPAIENADQKATRTHSQRQRTDSQRQSNGSQDRKERFDAREGSGGGGNVKMRQERLMDSDGRDLGPIGEEPVLNEEVMEETWDEEEPLDDEDYEEEPEDDGMPEDWSFNSWARFRRRFQDPIGEWLGTMVLCFVGISANLSITTSQQQAGSVQTMYWAWGFAVMLGIYISGGSSGGHLNPAITVILSVYRGFPGRRVPVYIVAQILGAFTGALLAFAIYRDDILNLDGALIPSSTGINMYTQPKAWITPATAFFTEVLATGLLCASILALGDDSNSPPGAGMHAFIIGLLVTTLLMALSWNTGGCMNPARDLGPRLAAIAVGYPTSIFNAGNAWWIWGAWGATITGALLGAALYDACIFKGGESPINYSPQKWAAEGHKAARSAQVERRRGQMGWLKLLGRRRTADSIGGKLEKGEL</sequence>